<sequence length="112" mass="13421">MIRLKECAQGNAHEWNTDNPKIFHSSNKIQRCELLFTQIVTVVRIGNLVETDHRQKQTMESENRFQHRVQTIQKLNSTISEQHPRHITRYHFTDKFFLYANAHLLYANRFLV</sequence>
<comment type="caution">
    <text evidence="1">The sequence shown here is derived from an EMBL/GenBank/DDBJ whole genome shotgun (WGS) entry which is preliminary data.</text>
</comment>
<accession>A0A1Y3EVB3</accession>
<dbReference type="EMBL" id="LVZM01003878">
    <property type="protein sequence ID" value="OUC47727.1"/>
    <property type="molecule type" value="Genomic_DNA"/>
</dbReference>
<organism evidence="1 2">
    <name type="scientific">Trichinella nativa</name>
    <dbReference type="NCBI Taxonomy" id="6335"/>
    <lineage>
        <taxon>Eukaryota</taxon>
        <taxon>Metazoa</taxon>
        <taxon>Ecdysozoa</taxon>
        <taxon>Nematoda</taxon>
        <taxon>Enoplea</taxon>
        <taxon>Dorylaimia</taxon>
        <taxon>Trichinellida</taxon>
        <taxon>Trichinellidae</taxon>
        <taxon>Trichinella</taxon>
    </lineage>
</organism>
<evidence type="ECO:0000313" key="1">
    <source>
        <dbReference type="EMBL" id="OUC47727.1"/>
    </source>
</evidence>
<proteinExistence type="predicted"/>
<gene>
    <name evidence="1" type="ORF">D917_06708</name>
</gene>
<dbReference type="AlphaFoldDB" id="A0A1Y3EVB3"/>
<protein>
    <submittedName>
        <fullName evidence="1">Uncharacterized protein</fullName>
    </submittedName>
</protein>
<reference evidence="1 2" key="1">
    <citation type="submission" date="2015-04" db="EMBL/GenBank/DDBJ databases">
        <title>Draft genome of the roundworm Trichinella nativa.</title>
        <authorList>
            <person name="Mitreva M."/>
        </authorList>
    </citation>
    <scope>NUCLEOTIDE SEQUENCE [LARGE SCALE GENOMIC DNA]</scope>
    <source>
        <strain evidence="1 2">ISS45</strain>
    </source>
</reference>
<evidence type="ECO:0000313" key="2">
    <source>
        <dbReference type="Proteomes" id="UP000243006"/>
    </source>
</evidence>
<name>A0A1Y3EVB3_9BILA</name>
<dbReference type="Proteomes" id="UP000243006">
    <property type="component" value="Unassembled WGS sequence"/>
</dbReference>